<keyword evidence="3" id="KW-1185">Reference proteome</keyword>
<protein>
    <submittedName>
        <fullName evidence="2">Uncharacterized protein</fullName>
    </submittedName>
</protein>
<evidence type="ECO:0000313" key="3">
    <source>
        <dbReference type="Proteomes" id="UP000001072"/>
    </source>
</evidence>
<gene>
    <name evidence="2" type="ORF">MELLADRAFT_117495</name>
</gene>
<evidence type="ECO:0000256" key="1">
    <source>
        <dbReference type="SAM" id="MobiDB-lite"/>
    </source>
</evidence>
<sequence>MLRTTSDPTCEAFYRKRPRPLSLKSKPTQFFSSHSTSGILYSSITTPILELEEDNLNLSLLHTSELPSPKKLRPSRECATIPNGSLKSAFKSPAQSPNTTCPTTPDTDFGGKISVGIVEMDSTFPFSSARASSPTRKNVHFNCDETEVDSLTTVMLSIHLTHSPQSYDRSPIDVGPSLLLPPRSSSDLCEESEVESSEEDWSDPELGLDLSRTSSIHQAGIGNLHALNPLALTSALDGF</sequence>
<reference evidence="3" key="1">
    <citation type="journal article" date="2011" name="Proc. Natl. Acad. Sci. U.S.A.">
        <title>Obligate biotrophy features unraveled by the genomic analysis of rust fungi.</title>
        <authorList>
            <person name="Duplessis S."/>
            <person name="Cuomo C.A."/>
            <person name="Lin Y.-C."/>
            <person name="Aerts A."/>
            <person name="Tisserant E."/>
            <person name="Veneault-Fourrey C."/>
            <person name="Joly D.L."/>
            <person name="Hacquard S."/>
            <person name="Amselem J."/>
            <person name="Cantarel B.L."/>
            <person name="Chiu R."/>
            <person name="Coutinho P.M."/>
            <person name="Feau N."/>
            <person name="Field M."/>
            <person name="Frey P."/>
            <person name="Gelhaye E."/>
            <person name="Goldberg J."/>
            <person name="Grabherr M.G."/>
            <person name="Kodira C.D."/>
            <person name="Kohler A."/>
            <person name="Kuees U."/>
            <person name="Lindquist E.A."/>
            <person name="Lucas S.M."/>
            <person name="Mago R."/>
            <person name="Mauceli E."/>
            <person name="Morin E."/>
            <person name="Murat C."/>
            <person name="Pangilinan J.L."/>
            <person name="Park R."/>
            <person name="Pearson M."/>
            <person name="Quesneville H."/>
            <person name="Rouhier N."/>
            <person name="Sakthikumar S."/>
            <person name="Salamov A.A."/>
            <person name="Schmutz J."/>
            <person name="Selles B."/>
            <person name="Shapiro H."/>
            <person name="Tanguay P."/>
            <person name="Tuskan G.A."/>
            <person name="Henrissat B."/>
            <person name="Van de Peer Y."/>
            <person name="Rouze P."/>
            <person name="Ellis J.G."/>
            <person name="Dodds P.N."/>
            <person name="Schein J.E."/>
            <person name="Zhong S."/>
            <person name="Hamelin R.C."/>
            <person name="Grigoriev I.V."/>
            <person name="Szabo L.J."/>
            <person name="Martin F."/>
        </authorList>
    </citation>
    <scope>NUCLEOTIDE SEQUENCE [LARGE SCALE GENOMIC DNA]</scope>
    <source>
        <strain evidence="3">98AG31 / pathotype 3-4-7</strain>
    </source>
</reference>
<feature type="region of interest" description="Disordered" evidence="1">
    <location>
        <begin position="86"/>
        <end position="107"/>
    </location>
</feature>
<dbReference type="VEuPathDB" id="FungiDB:MELLADRAFT_117495"/>
<dbReference type="GeneID" id="18926031"/>
<organism evidence="3">
    <name type="scientific">Melampsora larici-populina (strain 98AG31 / pathotype 3-4-7)</name>
    <name type="common">Poplar leaf rust fungus</name>
    <dbReference type="NCBI Taxonomy" id="747676"/>
    <lineage>
        <taxon>Eukaryota</taxon>
        <taxon>Fungi</taxon>
        <taxon>Dikarya</taxon>
        <taxon>Basidiomycota</taxon>
        <taxon>Pucciniomycotina</taxon>
        <taxon>Pucciniomycetes</taxon>
        <taxon>Pucciniales</taxon>
        <taxon>Melampsoraceae</taxon>
        <taxon>Melampsora</taxon>
    </lineage>
</organism>
<evidence type="ECO:0000313" key="2">
    <source>
        <dbReference type="EMBL" id="EGG02809.1"/>
    </source>
</evidence>
<dbReference type="InParanoid" id="F4RXX9"/>
<accession>F4RXX9</accession>
<dbReference type="KEGG" id="mlr:MELLADRAFT_117495"/>
<dbReference type="EMBL" id="GL883128">
    <property type="protein sequence ID" value="EGG02809.1"/>
    <property type="molecule type" value="Genomic_DNA"/>
</dbReference>
<dbReference type="HOGENOM" id="CLU_1170860_0_0_1"/>
<name>F4RXX9_MELLP</name>
<dbReference type="Proteomes" id="UP000001072">
    <property type="component" value="Unassembled WGS sequence"/>
</dbReference>
<dbReference type="AlphaFoldDB" id="F4RXX9"/>
<dbReference type="RefSeq" id="XP_007413922.1">
    <property type="nucleotide sequence ID" value="XM_007413860.1"/>
</dbReference>
<proteinExistence type="predicted"/>